<keyword evidence="2" id="KW-1185">Reference proteome</keyword>
<dbReference type="InParanoid" id="A0A517S8J9"/>
<dbReference type="Proteomes" id="UP000315700">
    <property type="component" value="Chromosome"/>
</dbReference>
<reference evidence="1 2" key="1">
    <citation type="submission" date="2019-02" db="EMBL/GenBank/DDBJ databases">
        <title>Deep-cultivation of Planctomycetes and their phenomic and genomic characterization uncovers novel biology.</title>
        <authorList>
            <person name="Wiegand S."/>
            <person name="Jogler M."/>
            <person name="Boedeker C."/>
            <person name="Pinto D."/>
            <person name="Vollmers J."/>
            <person name="Rivas-Marin E."/>
            <person name="Kohn T."/>
            <person name="Peeters S.H."/>
            <person name="Heuer A."/>
            <person name="Rast P."/>
            <person name="Oberbeckmann S."/>
            <person name="Bunk B."/>
            <person name="Jeske O."/>
            <person name="Meyerdierks A."/>
            <person name="Storesund J.E."/>
            <person name="Kallscheuer N."/>
            <person name="Luecker S."/>
            <person name="Lage O.M."/>
            <person name="Pohl T."/>
            <person name="Merkel B.J."/>
            <person name="Hornburger P."/>
            <person name="Mueller R.-W."/>
            <person name="Bruemmer F."/>
            <person name="Labrenz M."/>
            <person name="Spormann A.M."/>
            <person name="Op den Camp H."/>
            <person name="Overmann J."/>
            <person name="Amann R."/>
            <person name="Jetten M.S.M."/>
            <person name="Mascher T."/>
            <person name="Medema M.H."/>
            <person name="Devos D.P."/>
            <person name="Kaster A.-K."/>
            <person name="Ovreas L."/>
            <person name="Rohde M."/>
            <person name="Galperin M.Y."/>
            <person name="Jogler C."/>
        </authorList>
    </citation>
    <scope>NUCLEOTIDE SEQUENCE [LARGE SCALE GENOMIC DNA]</scope>
    <source>
        <strain evidence="1 2">Pan44</strain>
    </source>
</reference>
<accession>A0A517S8J9</accession>
<dbReference type="KEGG" id="ccos:Pan44_04510"/>
<dbReference type="EMBL" id="CP036271">
    <property type="protein sequence ID" value="QDT52440.1"/>
    <property type="molecule type" value="Genomic_DNA"/>
</dbReference>
<sequence length="89" mass="9196">MLTSRQQREHASSGRRLVARLCRPVEALGDRAAWPGGCCPRLASVAPSGLEGAAEAGLECGAVQGREGWVGRVARAGAGGRLRVAFVAI</sequence>
<name>A0A517S8J9_9PLAN</name>
<proteinExistence type="predicted"/>
<organism evidence="1 2">
    <name type="scientific">Caulifigura coniformis</name>
    <dbReference type="NCBI Taxonomy" id="2527983"/>
    <lineage>
        <taxon>Bacteria</taxon>
        <taxon>Pseudomonadati</taxon>
        <taxon>Planctomycetota</taxon>
        <taxon>Planctomycetia</taxon>
        <taxon>Planctomycetales</taxon>
        <taxon>Planctomycetaceae</taxon>
        <taxon>Caulifigura</taxon>
    </lineage>
</organism>
<gene>
    <name evidence="1" type="ORF">Pan44_04510</name>
</gene>
<protein>
    <submittedName>
        <fullName evidence="1">Uncharacterized protein</fullName>
    </submittedName>
</protein>
<dbReference type="AlphaFoldDB" id="A0A517S8J9"/>
<evidence type="ECO:0000313" key="1">
    <source>
        <dbReference type="EMBL" id="QDT52440.1"/>
    </source>
</evidence>
<evidence type="ECO:0000313" key="2">
    <source>
        <dbReference type="Proteomes" id="UP000315700"/>
    </source>
</evidence>